<proteinExistence type="predicted"/>
<dbReference type="EMBL" id="CAJNYU010000304">
    <property type="protein sequence ID" value="CAF3348426.1"/>
    <property type="molecule type" value="Genomic_DNA"/>
</dbReference>
<dbReference type="AlphaFoldDB" id="A0A817W417"/>
<dbReference type="Proteomes" id="UP000663862">
    <property type="component" value="Unassembled WGS sequence"/>
</dbReference>
<feature type="compositionally biased region" description="Basic and acidic residues" evidence="1">
    <location>
        <begin position="50"/>
        <end position="59"/>
    </location>
</feature>
<gene>
    <name evidence="3" type="ORF">FME351_LOCUS4254</name>
    <name evidence="4" type="ORF">TSG867_LOCUS30311</name>
</gene>
<feature type="compositionally biased region" description="Polar residues" evidence="1">
    <location>
        <begin position="27"/>
        <end position="46"/>
    </location>
</feature>
<sequence>MLDDVMTMTDVTNESPDDEEKDDDGEQQAQIHISTTSAVDPTTNPIHSKASCDNKDKSIEGASSRRRSWTIQEKLNAFNAFKKCKNISLVSRQHHCDRKQLREWLNKEQQLLLIKNQSNRKTLKRLKGAGAKICHKELDQQLIKWFALKRTNPDDETSTAPTEIKKERITFKNLVCHGEKICLSLKIQPYPSKMRFCRFLKRHNLSLQKPKRQQKITFSEAHSDNSRVGPALLFKGKGRVSEQEKKQYDKSVKVYFSTTAFINSSIMKNYTEHLLNKTRDGRPKMFITDSCSCHFNEDVKALFKKNSVVLGIIPGGITQYIQVLDIFVFSTYKAHYHDVAEEWIEVNGLKSTIKLTCSQQRILCTRLASTTWKRTLNSVNVSQSFRNLGYTWIDNSVVTIKSLPGYSFDPASLNFGNDIEDESSLVEEIDKVMVMEPVRALKQSSLLSFWNK</sequence>
<comment type="caution">
    <text evidence="3">The sequence shown here is derived from an EMBL/GenBank/DDBJ whole genome shotgun (WGS) entry which is preliminary data.</text>
</comment>
<name>A0A817W417_9BILA</name>
<dbReference type="EMBL" id="CAJOBQ010004754">
    <property type="protein sequence ID" value="CAF4643121.1"/>
    <property type="molecule type" value="Genomic_DNA"/>
</dbReference>
<evidence type="ECO:0000256" key="1">
    <source>
        <dbReference type="SAM" id="MobiDB-lite"/>
    </source>
</evidence>
<feature type="compositionally biased region" description="Acidic residues" evidence="1">
    <location>
        <begin position="15"/>
        <end position="26"/>
    </location>
</feature>
<dbReference type="Proteomes" id="UP000663869">
    <property type="component" value="Unassembled WGS sequence"/>
</dbReference>
<evidence type="ECO:0000313" key="3">
    <source>
        <dbReference type="EMBL" id="CAF3348426.1"/>
    </source>
</evidence>
<accession>A0A817W417</accession>
<evidence type="ECO:0000313" key="4">
    <source>
        <dbReference type="EMBL" id="CAF4643121.1"/>
    </source>
</evidence>
<feature type="region of interest" description="Disordered" evidence="1">
    <location>
        <begin position="1"/>
        <end position="66"/>
    </location>
</feature>
<feature type="domain" description="DDE-1" evidence="2">
    <location>
        <begin position="223"/>
        <end position="342"/>
    </location>
</feature>
<evidence type="ECO:0000259" key="2">
    <source>
        <dbReference type="Pfam" id="PF03184"/>
    </source>
</evidence>
<dbReference type="InterPro" id="IPR004875">
    <property type="entry name" value="DDE_SF_endonuclease_dom"/>
</dbReference>
<dbReference type="GO" id="GO:0003676">
    <property type="term" value="F:nucleic acid binding"/>
    <property type="evidence" value="ECO:0007669"/>
    <property type="project" value="InterPro"/>
</dbReference>
<reference evidence="3" key="1">
    <citation type="submission" date="2021-02" db="EMBL/GenBank/DDBJ databases">
        <authorList>
            <person name="Nowell W R."/>
        </authorList>
    </citation>
    <scope>NUCLEOTIDE SEQUENCE</scope>
</reference>
<organism evidence="3 5">
    <name type="scientific">Rotaria socialis</name>
    <dbReference type="NCBI Taxonomy" id="392032"/>
    <lineage>
        <taxon>Eukaryota</taxon>
        <taxon>Metazoa</taxon>
        <taxon>Spiralia</taxon>
        <taxon>Gnathifera</taxon>
        <taxon>Rotifera</taxon>
        <taxon>Eurotatoria</taxon>
        <taxon>Bdelloidea</taxon>
        <taxon>Philodinida</taxon>
        <taxon>Philodinidae</taxon>
        <taxon>Rotaria</taxon>
    </lineage>
</organism>
<protein>
    <recommendedName>
        <fullName evidence="2">DDE-1 domain-containing protein</fullName>
    </recommendedName>
</protein>
<evidence type="ECO:0000313" key="5">
    <source>
        <dbReference type="Proteomes" id="UP000663869"/>
    </source>
</evidence>
<dbReference type="Pfam" id="PF03184">
    <property type="entry name" value="DDE_1"/>
    <property type="match status" value="1"/>
</dbReference>